<dbReference type="Gene3D" id="1.10.10.10">
    <property type="entry name" value="Winged helix-like DNA-binding domain superfamily/Winged helix DNA-binding domain"/>
    <property type="match status" value="1"/>
</dbReference>
<keyword evidence="1" id="KW-0547">Nucleotide-binding</keyword>
<dbReference type="CDD" id="cd06170">
    <property type="entry name" value="LuxR_C_like"/>
    <property type="match status" value="1"/>
</dbReference>
<organism evidence="5 6">
    <name type="scientific">Saccharothrix variisporea</name>
    <dbReference type="NCBI Taxonomy" id="543527"/>
    <lineage>
        <taxon>Bacteria</taxon>
        <taxon>Bacillati</taxon>
        <taxon>Actinomycetota</taxon>
        <taxon>Actinomycetes</taxon>
        <taxon>Pseudonocardiales</taxon>
        <taxon>Pseudonocardiaceae</taxon>
        <taxon>Saccharothrix</taxon>
    </lineage>
</organism>
<dbReference type="PROSITE" id="PS50043">
    <property type="entry name" value="HTH_LUXR_2"/>
    <property type="match status" value="1"/>
</dbReference>
<name>A0A495XH50_9PSEU</name>
<gene>
    <name evidence="5" type="ORF">DFJ66_4185</name>
</gene>
<dbReference type="PRINTS" id="PR00038">
    <property type="entry name" value="HTHLUXR"/>
</dbReference>
<dbReference type="SMART" id="SM00421">
    <property type="entry name" value="HTH_LUXR"/>
    <property type="match status" value="1"/>
</dbReference>
<dbReference type="Pfam" id="PF13424">
    <property type="entry name" value="TPR_12"/>
    <property type="match status" value="1"/>
</dbReference>
<dbReference type="InterPro" id="IPR000792">
    <property type="entry name" value="Tscrpt_reg_LuxR_C"/>
</dbReference>
<dbReference type="InterPro" id="IPR019734">
    <property type="entry name" value="TPR_rpt"/>
</dbReference>
<dbReference type="SUPFAM" id="SSF46894">
    <property type="entry name" value="C-terminal effector domain of the bipartite response regulators"/>
    <property type="match status" value="1"/>
</dbReference>
<feature type="domain" description="HTH luxR-type" evidence="4">
    <location>
        <begin position="946"/>
        <end position="1011"/>
    </location>
</feature>
<accession>A0A495XH50</accession>
<dbReference type="GO" id="GO:0005737">
    <property type="term" value="C:cytoplasm"/>
    <property type="evidence" value="ECO:0007669"/>
    <property type="project" value="TreeGrafter"/>
</dbReference>
<dbReference type="GO" id="GO:0003677">
    <property type="term" value="F:DNA binding"/>
    <property type="evidence" value="ECO:0007669"/>
    <property type="project" value="InterPro"/>
</dbReference>
<dbReference type="PROSITE" id="PS00622">
    <property type="entry name" value="HTH_LUXR_1"/>
    <property type="match status" value="1"/>
</dbReference>
<dbReference type="InterPro" id="IPR016032">
    <property type="entry name" value="Sig_transdc_resp-reg_C-effctor"/>
</dbReference>
<proteinExistence type="predicted"/>
<dbReference type="Pfam" id="PF13191">
    <property type="entry name" value="AAA_16"/>
    <property type="match status" value="1"/>
</dbReference>
<reference evidence="5 6" key="1">
    <citation type="submission" date="2018-10" db="EMBL/GenBank/DDBJ databases">
        <title>Sequencing the genomes of 1000 actinobacteria strains.</title>
        <authorList>
            <person name="Klenk H.-P."/>
        </authorList>
    </citation>
    <scope>NUCLEOTIDE SEQUENCE [LARGE SCALE GENOMIC DNA]</scope>
    <source>
        <strain evidence="5 6">DSM 43911</strain>
    </source>
</reference>
<dbReference type="PANTHER" id="PTHR16305">
    <property type="entry name" value="TESTICULAR SOLUBLE ADENYLYL CYCLASE"/>
    <property type="match status" value="1"/>
</dbReference>
<dbReference type="GO" id="GO:0006355">
    <property type="term" value="P:regulation of DNA-templated transcription"/>
    <property type="evidence" value="ECO:0007669"/>
    <property type="project" value="InterPro"/>
</dbReference>
<dbReference type="InterPro" id="IPR036388">
    <property type="entry name" value="WH-like_DNA-bd_sf"/>
</dbReference>
<dbReference type="InterPro" id="IPR041664">
    <property type="entry name" value="AAA_16"/>
</dbReference>
<dbReference type="GO" id="GO:0004016">
    <property type="term" value="F:adenylate cyclase activity"/>
    <property type="evidence" value="ECO:0007669"/>
    <property type="project" value="TreeGrafter"/>
</dbReference>
<dbReference type="GO" id="GO:0005524">
    <property type="term" value="F:ATP binding"/>
    <property type="evidence" value="ECO:0007669"/>
    <property type="project" value="UniProtKB-KW"/>
</dbReference>
<keyword evidence="6" id="KW-1185">Reference proteome</keyword>
<dbReference type="SUPFAM" id="SSF52540">
    <property type="entry name" value="P-loop containing nucleoside triphosphate hydrolases"/>
    <property type="match status" value="1"/>
</dbReference>
<dbReference type="InterPro" id="IPR011990">
    <property type="entry name" value="TPR-like_helical_dom_sf"/>
</dbReference>
<evidence type="ECO:0000256" key="3">
    <source>
        <dbReference type="SAM" id="MobiDB-lite"/>
    </source>
</evidence>
<sequence length="1014" mass="107287">MFLGGEPVFIGRDAEMAVLTGLLARVAEHRPATVVLDGEAGVGKTRLVAEFSAAARAAGAVVLAGGCLELAGGAIPYGPLIEALRRFAREHGEEEARRFAGPAWAELSGLIADFTGAPAAPALGAQTRVFGAVSRLLDHIGEQQPLVLVFEDVHWADTATLDLIAYLALTGTDQRLMLLCSYRSGLRLGHPLRARLAEPEFTRRTHRISLSPFTARELRAFVAALTGADVSPERADRYFALSEGNPYFTEQLVAAGTGVPESISDLMHGRLAQLGPDAARVVRVAAVAGRRVGDALLARVVGLDETALDAALTECLAHRVLVEDRVEESYSFQHALLRETAYEAVRPRERRRLHGALAEALAEEVRGNPHVLPELAYHWFAADRVPEALRAAIGAGDLAVRVRAFQEAEVQYRRALELWSRLPGGDRDERVRVLTAAADAARWAGHLRQAVAWAEEAVACAGAAEPGTAQAGPGTAQAGPGIAQAGPGIAQAGPGTAQAEPSAPQAVAGAAEAWPPAPGHHSPTGVRQFAGAALLGELYERLGSYRWEAGFDDDAVAAYRAARRLLEGAPPSAAGSRASAALSTVDIKCGDYTAALVLARAAEDEARAAGATAEVGRAKNSSGLALALLGKHAEGIADLREALRIATAADHLEDMLRAYGNLGVCLERAGRVAEAVEVFQQGLEKSRELGLLGARQAGLLANNACATLFLLGRWAEADVLITEVLRYYPARETTFQRLTKAEIDLATGRFDDAEQLLESVRTQPNAQPRFLSPLYRCLAELSAHRGDPRAALDTVRHGVKAIAAAEDHLLVLQLCAFGLRVAADAGTPAADLVEWARTAGRGADDAESAVLAAQSDAEHHRAAGRDTAAEWAAVARAWRELDRPYPLAYALSRLASAAARDGDRAGASAAAAEAAGIAERLGAAPLLDAVTRVARAHRLSRRAEPKDGLPFHLTARELEVLRELAGGLTNRQIGTRLSITKETVGTHLSNAYRKLGVDNKVSALAKARDAGLLR</sequence>
<evidence type="ECO:0000256" key="2">
    <source>
        <dbReference type="ARBA" id="ARBA00022840"/>
    </source>
</evidence>
<keyword evidence="2" id="KW-0067">ATP-binding</keyword>
<evidence type="ECO:0000313" key="6">
    <source>
        <dbReference type="Proteomes" id="UP000272729"/>
    </source>
</evidence>
<dbReference type="PANTHER" id="PTHR16305:SF35">
    <property type="entry name" value="TRANSCRIPTIONAL ACTIVATOR DOMAIN"/>
    <property type="match status" value="1"/>
</dbReference>
<dbReference type="Gene3D" id="1.25.40.10">
    <property type="entry name" value="Tetratricopeptide repeat domain"/>
    <property type="match status" value="2"/>
</dbReference>
<dbReference type="SUPFAM" id="SSF48452">
    <property type="entry name" value="TPR-like"/>
    <property type="match status" value="2"/>
</dbReference>
<dbReference type="EMBL" id="RBXR01000001">
    <property type="protein sequence ID" value="RKT70908.1"/>
    <property type="molecule type" value="Genomic_DNA"/>
</dbReference>
<protein>
    <submittedName>
        <fullName evidence="5">Tetratricopeptide repeat protein</fullName>
    </submittedName>
</protein>
<dbReference type="AlphaFoldDB" id="A0A495XH50"/>
<dbReference type="Proteomes" id="UP000272729">
    <property type="component" value="Unassembled WGS sequence"/>
</dbReference>
<dbReference type="SMART" id="SM00028">
    <property type="entry name" value="TPR"/>
    <property type="match status" value="3"/>
</dbReference>
<evidence type="ECO:0000313" key="5">
    <source>
        <dbReference type="EMBL" id="RKT70908.1"/>
    </source>
</evidence>
<evidence type="ECO:0000259" key="4">
    <source>
        <dbReference type="PROSITE" id="PS50043"/>
    </source>
</evidence>
<dbReference type="Pfam" id="PF00196">
    <property type="entry name" value="GerE"/>
    <property type="match status" value="1"/>
</dbReference>
<comment type="caution">
    <text evidence="5">The sequence shown here is derived from an EMBL/GenBank/DDBJ whole genome shotgun (WGS) entry which is preliminary data.</text>
</comment>
<feature type="region of interest" description="Disordered" evidence="3">
    <location>
        <begin position="465"/>
        <end position="501"/>
    </location>
</feature>
<dbReference type="InterPro" id="IPR027417">
    <property type="entry name" value="P-loop_NTPase"/>
</dbReference>
<evidence type="ECO:0000256" key="1">
    <source>
        <dbReference type="ARBA" id="ARBA00022741"/>
    </source>
</evidence>